<gene>
    <name evidence="1" type="ORF">L3X38_003370</name>
</gene>
<organism evidence="1 2">
    <name type="scientific">Prunus dulcis</name>
    <name type="common">Almond</name>
    <name type="synonym">Amygdalus dulcis</name>
    <dbReference type="NCBI Taxonomy" id="3755"/>
    <lineage>
        <taxon>Eukaryota</taxon>
        <taxon>Viridiplantae</taxon>
        <taxon>Streptophyta</taxon>
        <taxon>Embryophyta</taxon>
        <taxon>Tracheophyta</taxon>
        <taxon>Spermatophyta</taxon>
        <taxon>Magnoliopsida</taxon>
        <taxon>eudicotyledons</taxon>
        <taxon>Gunneridae</taxon>
        <taxon>Pentapetalae</taxon>
        <taxon>rosids</taxon>
        <taxon>fabids</taxon>
        <taxon>Rosales</taxon>
        <taxon>Rosaceae</taxon>
        <taxon>Amygdaloideae</taxon>
        <taxon>Amygdaleae</taxon>
        <taxon>Prunus</taxon>
    </lineage>
</organism>
<dbReference type="AlphaFoldDB" id="A0AAD5F1Y8"/>
<dbReference type="EMBL" id="JAJFAZ020000001">
    <property type="protein sequence ID" value="KAI5350479.1"/>
    <property type="molecule type" value="Genomic_DNA"/>
</dbReference>
<evidence type="ECO:0000313" key="2">
    <source>
        <dbReference type="Proteomes" id="UP001054821"/>
    </source>
</evidence>
<evidence type="ECO:0000313" key="1">
    <source>
        <dbReference type="EMBL" id="KAI5350479.1"/>
    </source>
</evidence>
<comment type="caution">
    <text evidence="1">The sequence shown here is derived from an EMBL/GenBank/DDBJ whole genome shotgun (WGS) entry which is preliminary data.</text>
</comment>
<dbReference type="Proteomes" id="UP001054821">
    <property type="component" value="Chromosome 1"/>
</dbReference>
<proteinExistence type="predicted"/>
<accession>A0AAD5F1Y8</accession>
<reference evidence="1 2" key="1">
    <citation type="journal article" date="2022" name="G3 (Bethesda)">
        <title>Whole-genome sequence and methylome profiling of the almond [Prunus dulcis (Mill.) D.A. Webb] cultivar 'Nonpareil'.</title>
        <authorList>
            <person name="D'Amico-Willman K.M."/>
            <person name="Ouma W.Z."/>
            <person name="Meulia T."/>
            <person name="Sideli G.M."/>
            <person name="Gradziel T.M."/>
            <person name="Fresnedo-Ramirez J."/>
        </authorList>
    </citation>
    <scope>NUCLEOTIDE SEQUENCE [LARGE SCALE GENOMIC DNA]</scope>
    <source>
        <strain evidence="1">Clone GOH B32 T37-40</strain>
    </source>
</reference>
<name>A0AAD5F1Y8_PRUDU</name>
<protein>
    <submittedName>
        <fullName evidence="1">Uncharacterized protein</fullName>
    </submittedName>
</protein>
<keyword evidence="2" id="KW-1185">Reference proteome</keyword>
<sequence>MKEGSLDKPSIQKKQKTLCILHLTLEEPPSTTNTKFVFTNLARPVGLSLPLISFSSSKLNQYIENDVFQEDSNHSRDERQKLERLLLKQSLCWGHHLERNAKVISTTQHVTSMPTQAKAKDVNRRREPIINLASLGAKKNTPRADERNSRKGRKEFFRLEEFKRTFTLACFRR</sequence>